<dbReference type="Pfam" id="PF22768">
    <property type="entry name" value="SPP1_Dit"/>
    <property type="match status" value="1"/>
</dbReference>
<evidence type="ECO:0000313" key="3">
    <source>
        <dbReference type="EMBL" id="OYD08550.1"/>
    </source>
</evidence>
<evidence type="ECO:0008006" key="5">
    <source>
        <dbReference type="Google" id="ProtNLM"/>
    </source>
</evidence>
<dbReference type="SUPFAM" id="SSF49899">
    <property type="entry name" value="Concanavalin A-like lectins/glucanases"/>
    <property type="match status" value="1"/>
</dbReference>
<dbReference type="OrthoDB" id="3078561at2"/>
<proteinExistence type="predicted"/>
<dbReference type="AlphaFoldDB" id="A0A235B8C0"/>
<feature type="domain" description="Siphovirus-type tail component C-terminal" evidence="2">
    <location>
        <begin position="999"/>
        <end position="1094"/>
    </location>
</feature>
<evidence type="ECO:0000259" key="2">
    <source>
        <dbReference type="Pfam" id="PF22768"/>
    </source>
</evidence>
<organism evidence="3 4">
    <name type="scientific">Paludifilum halophilum</name>
    <dbReference type="NCBI Taxonomy" id="1642702"/>
    <lineage>
        <taxon>Bacteria</taxon>
        <taxon>Bacillati</taxon>
        <taxon>Bacillota</taxon>
        <taxon>Bacilli</taxon>
        <taxon>Bacillales</taxon>
        <taxon>Thermoactinomycetaceae</taxon>
        <taxon>Paludifilum</taxon>
    </lineage>
</organism>
<name>A0A235B8C0_9BACL</name>
<reference evidence="3 4" key="1">
    <citation type="submission" date="2017-07" db="EMBL/GenBank/DDBJ databases">
        <title>The genome sequence of Paludifilum halophilum highlights mechanisms for microbial adaptation to high salt environemnts.</title>
        <authorList>
            <person name="Belbahri L."/>
        </authorList>
    </citation>
    <scope>NUCLEOTIDE SEQUENCE [LARGE SCALE GENOMIC DNA]</scope>
    <source>
        <strain evidence="3 4">DSM 102817</strain>
    </source>
</reference>
<dbReference type="InterPro" id="IPR036278">
    <property type="entry name" value="Sialidase_sf"/>
</dbReference>
<dbReference type="RefSeq" id="WP_094263855.1">
    <property type="nucleotide sequence ID" value="NZ_NOWF01000003.1"/>
</dbReference>
<dbReference type="Pfam" id="PF05709">
    <property type="entry name" value="Sipho_tail"/>
    <property type="match status" value="1"/>
</dbReference>
<dbReference type="SUPFAM" id="SSF50939">
    <property type="entry name" value="Sialidases"/>
    <property type="match status" value="1"/>
</dbReference>
<evidence type="ECO:0000313" key="4">
    <source>
        <dbReference type="Proteomes" id="UP000215459"/>
    </source>
</evidence>
<dbReference type="Gene3D" id="2.60.120.860">
    <property type="match status" value="1"/>
</dbReference>
<dbReference type="InterPro" id="IPR054738">
    <property type="entry name" value="Siphovirus-type_tail_C"/>
</dbReference>
<accession>A0A235B8C0</accession>
<comment type="caution">
    <text evidence="3">The sequence shown here is derived from an EMBL/GenBank/DDBJ whole genome shotgun (WGS) entry which is preliminary data.</text>
</comment>
<dbReference type="Gene3D" id="2.60.120.200">
    <property type="match status" value="1"/>
</dbReference>
<dbReference type="NCBIfam" id="TIGR01633">
    <property type="entry name" value="phi3626_gp14_N"/>
    <property type="match status" value="1"/>
</dbReference>
<dbReference type="Proteomes" id="UP000215459">
    <property type="component" value="Unassembled WGS sequence"/>
</dbReference>
<sequence>MLTFDNQHATNYVDKVLDVVRPAAAPRSARLQEVEGRAGAYYFGTDTEVYEIEARLFIKGENRSDLWQKVRAANAWLLKEDLRKLVLDDEPDKHYMAVCNDAIDLEEILEYGFATVTFIVPDAYAVGETKDERITAPALVFERNSVRYKDNGSEITSNYPYYKSGKYAEGIFVEEGTENLLYSAAAPESEELFLPISSAYFLSLIDGSASIEHKFSNAPAQSLDKEGANYNGLVDTGWDGGTHSGTTGVSNDFLELARSGTDLYISRSTTEDWDMGTHVNTEAVNHTLTLSSDYMPGWEIVDEMDDYAATGWTEFSGSGPVSQEDGFVRIFTPEGETQTSNTGIYKDHGSAQTSYTFTFKYKLTGGPGRVWVSNSTDAVRAILPETGGGWKWAYLDIQDITSSADLYVDGELVNEGVSTGFSSSSTRFQIYIDEPDTGNADITLDFDAFRADLGYSKGAPPSNGEWTGTWTSGYDSLSSVGNSLNDLVDSAFSVTAPDGSDQNIVIETQLRADGVEQGWNEVAGGSGSIPGIKDGDNLSNVEINLRFALTTKDPAHSPEVYYADIDITSGYLTSGYRDSPVVTSLQQVVKAARTAVSWVNNAVPTGTSVRVYTRYSPDGGMTWATWAEVANNGDPVTGISQDTDLSDAQFQYKVELSTEDVSVTPSVDSLSYDFYTGYKPSQTFSFPAQDVNSIGVSAGSVIDWTANTTDTGTSVTVETSLDGSTWTTATDGGSLVSSGTDLTGKSIYVRYTLSTNDTNNTPTMDYIEWRIAQNEPNHIVPATGAVVITPTNVARWQLESKPYPTSWHDTGTREDETAKVWVKQFATTSGNGGTAALWFEKKPSVDSSRRFLWEFSGSLKPLALFREDDVYVLEYQDERVIEWDGSGLADGFHHAAVRWSEESLDLFIDGELVGNHPMSMEMDLTGAEHLYVGCSSAGNGQLNAVIDDIMLSKRTFTDEEVEDLASSDTEAEVDKDTAALYHLDESLSASQTSNVVVSGTAPTFPVFTFTFSNSQDHARVSNGADFVLVNRDFEPGDVLVIDCEAGVVTLNGSRDAAMPYLDFDSDFFAITSESEIITDPADDAAVDIKYTERWL</sequence>
<dbReference type="EMBL" id="NOWF01000003">
    <property type="protein sequence ID" value="OYD08550.1"/>
    <property type="molecule type" value="Genomic_DNA"/>
</dbReference>
<dbReference type="InterPro" id="IPR008841">
    <property type="entry name" value="Siphovirus-type_tail_N"/>
</dbReference>
<evidence type="ECO:0000259" key="1">
    <source>
        <dbReference type="Pfam" id="PF05709"/>
    </source>
</evidence>
<feature type="domain" description="Siphovirus-type tail component RIFT-related" evidence="1">
    <location>
        <begin position="15"/>
        <end position="120"/>
    </location>
</feature>
<keyword evidence="4" id="KW-1185">Reference proteome</keyword>
<gene>
    <name evidence="3" type="ORF">CHM34_06910</name>
</gene>
<dbReference type="Gene3D" id="2.40.30.200">
    <property type="match status" value="1"/>
</dbReference>
<dbReference type="InterPro" id="IPR013320">
    <property type="entry name" value="ConA-like_dom_sf"/>
</dbReference>
<dbReference type="Pfam" id="PF13385">
    <property type="entry name" value="Laminin_G_3"/>
    <property type="match status" value="1"/>
</dbReference>
<protein>
    <recommendedName>
        <fullName evidence="5">Phage tail protein</fullName>
    </recommendedName>
</protein>
<dbReference type="InterPro" id="IPR006520">
    <property type="entry name" value="Dit_BPSPP_N"/>
</dbReference>